<proteinExistence type="inferred from homology"/>
<feature type="domain" description="Periplasmic binding protein" evidence="5">
    <location>
        <begin position="54"/>
        <end position="316"/>
    </location>
</feature>
<dbReference type="Pfam" id="PF13407">
    <property type="entry name" value="Peripla_BP_4"/>
    <property type="match status" value="1"/>
</dbReference>
<comment type="similarity">
    <text evidence="2">Belongs to the bacterial solute-binding protein 2 family.</text>
</comment>
<protein>
    <submittedName>
        <fullName evidence="6">Ribose transport system substrate-binding protein/inositol transport system substrate-binding protein</fullName>
    </submittedName>
</protein>
<feature type="region of interest" description="Disordered" evidence="4">
    <location>
        <begin position="1"/>
        <end position="22"/>
    </location>
</feature>
<evidence type="ECO:0000256" key="3">
    <source>
        <dbReference type="ARBA" id="ARBA00022729"/>
    </source>
</evidence>
<evidence type="ECO:0000313" key="7">
    <source>
        <dbReference type="Proteomes" id="UP000535276"/>
    </source>
</evidence>
<dbReference type="GO" id="GO:0030313">
    <property type="term" value="C:cell envelope"/>
    <property type="evidence" value="ECO:0007669"/>
    <property type="project" value="UniProtKB-SubCell"/>
</dbReference>
<dbReference type="PANTHER" id="PTHR46847:SF1">
    <property type="entry name" value="D-ALLOSE-BINDING PERIPLASMIC PROTEIN-RELATED"/>
    <property type="match status" value="1"/>
</dbReference>
<dbReference type="GO" id="GO:0030246">
    <property type="term" value="F:carbohydrate binding"/>
    <property type="evidence" value="ECO:0007669"/>
    <property type="project" value="UniProtKB-ARBA"/>
</dbReference>
<evidence type="ECO:0000259" key="5">
    <source>
        <dbReference type="Pfam" id="PF13407"/>
    </source>
</evidence>
<sequence>MNQKAPSVEVDEDVPEKRSGAAGHSFEGEYMMNRVIILTASLAFFGSTAFAGDIGVSISHSDSNLAVLVKGIKDRAAQSNQPLQIEFAEGDVNRQLSQVQNFIAAKVDAIIVNTVETSATPTVTKLAADAGIPLVYVNNTPSDIHELGTKAAFVGSDEKVAGTLEAKEVCRLLKERGKSEAADILIIQGVLANETAVLRSQAVHEVAAMPECNFMKIIDEQSANWDPVKAQDLVTNWITAGYKPAAIISNNDEMAIGAINSLKASGLDGVIVAGVDATKEAMQYMKNGDLQVTVFQDAIGQGAGSVDLAIKLAKGNRVESPLWIPYELVNPANVDTYLSKN</sequence>
<gene>
    <name evidence="6" type="ORF">GGI64_006569</name>
</gene>
<dbReference type="PANTHER" id="PTHR46847">
    <property type="entry name" value="D-ALLOSE-BINDING PERIPLASMIC PROTEIN-RELATED"/>
    <property type="match status" value="1"/>
</dbReference>
<dbReference type="AlphaFoldDB" id="A0A7Z0J1U5"/>
<dbReference type="SUPFAM" id="SSF53822">
    <property type="entry name" value="Periplasmic binding protein-like I"/>
    <property type="match status" value="1"/>
</dbReference>
<dbReference type="Proteomes" id="UP000535276">
    <property type="component" value="Unassembled WGS sequence"/>
</dbReference>
<name>A0A7Z0J1U5_RHILE</name>
<keyword evidence="3" id="KW-0732">Signal</keyword>
<comment type="caution">
    <text evidence="6">The sequence shown here is derived from an EMBL/GenBank/DDBJ whole genome shotgun (WGS) entry which is preliminary data.</text>
</comment>
<reference evidence="6 7" key="1">
    <citation type="submission" date="2020-07" db="EMBL/GenBank/DDBJ databases">
        <title>Genomic Encyclopedia of Type Strains, Phase IV (KMG-V): Genome sequencing to study the core and pangenomes of soil and plant-associated prokaryotes.</title>
        <authorList>
            <person name="Whitman W."/>
        </authorList>
    </citation>
    <scope>NUCLEOTIDE SEQUENCE [LARGE SCALE GENOMIC DNA]</scope>
    <source>
        <strain evidence="6 7">SEMIA 4052</strain>
    </source>
</reference>
<evidence type="ECO:0000256" key="1">
    <source>
        <dbReference type="ARBA" id="ARBA00004196"/>
    </source>
</evidence>
<dbReference type="InterPro" id="IPR025997">
    <property type="entry name" value="SBP_2_dom"/>
</dbReference>
<comment type="subcellular location">
    <subcellularLocation>
        <location evidence="1">Cell envelope</location>
    </subcellularLocation>
</comment>
<evidence type="ECO:0000256" key="4">
    <source>
        <dbReference type="SAM" id="MobiDB-lite"/>
    </source>
</evidence>
<dbReference type="InterPro" id="IPR028082">
    <property type="entry name" value="Peripla_BP_I"/>
</dbReference>
<accession>A0A7Z0J1U5</accession>
<dbReference type="EMBL" id="JACBZV010000023">
    <property type="protein sequence ID" value="NYJ15457.1"/>
    <property type="molecule type" value="Genomic_DNA"/>
</dbReference>
<organism evidence="6 7">
    <name type="scientific">Rhizobium leguminosarum</name>
    <dbReference type="NCBI Taxonomy" id="384"/>
    <lineage>
        <taxon>Bacteria</taxon>
        <taxon>Pseudomonadati</taxon>
        <taxon>Pseudomonadota</taxon>
        <taxon>Alphaproteobacteria</taxon>
        <taxon>Hyphomicrobiales</taxon>
        <taxon>Rhizobiaceae</taxon>
        <taxon>Rhizobium/Agrobacterium group</taxon>
        <taxon>Rhizobium</taxon>
    </lineage>
</organism>
<evidence type="ECO:0000256" key="2">
    <source>
        <dbReference type="ARBA" id="ARBA00007639"/>
    </source>
</evidence>
<evidence type="ECO:0000313" key="6">
    <source>
        <dbReference type="EMBL" id="NYJ15457.1"/>
    </source>
</evidence>
<dbReference type="Gene3D" id="3.40.50.2300">
    <property type="match status" value="2"/>
</dbReference>